<dbReference type="InterPro" id="IPR009015">
    <property type="entry name" value="Fucose_isomerase_N/cen_sf"/>
</dbReference>
<sequence>MKDGTLCFAVIVGTRGFFNTDLAVHGKKHILRTLESMGFATCIMPEDATPTGCVETTEDGIACANHFLKHAKEIDGIIVTLPNFGLELGIVAAINESKLGVPVLLHAEDDELDKVDVAHRRDAFCGKLSVANNLVQYGIPFTNTTLHTCNVESESFKLDILKFAGVCRVVRGLNTARIGAIGARPADFQTMRVSEKLLQRSGVTVVTVDHSEILFDALRLADDDPKVVEKLAEIRAYGTIPSSVPDKNIVKQAKYSVVVETWIRDNRIDAAAIQCWTSIQKNYGCATCLTMSMLGESKVPCACEVDVAGALSMLALTLASENSSALLDWNNNYGDDRNKCINTHCSNYPKSFFGTDDIEISELDVLGTSLGKDNCFGAVKGKVRKGAMTYLRVSTDDFTGQIRAYLGEGDFTDDPCAMSGGIAVCAIDNLQSLMNHIVMNGYEHHVAMVRSHVADILEEALCKYFGWKVYRHR</sequence>
<reference evidence="5" key="1">
    <citation type="journal article" date="2024" name="J Bioinform Genom">
        <title>Complete genome sequence of the type strain bacterium Sphaerochaeta associata GLS2t (VKM B-2742)t.</title>
        <authorList>
            <person name="Troshina O.Y."/>
            <person name="Tepeeva A.N."/>
            <person name="Arzamasceva V.O."/>
            <person name="Whitman W.B."/>
            <person name="Varghese N."/>
            <person name="Shapiro N."/>
            <person name="Woyke T."/>
            <person name="Kripides N.C."/>
            <person name="Vasilenko O.V."/>
        </authorList>
    </citation>
    <scope>NUCLEOTIDE SEQUENCE [LARGE SCALE GENOMIC DNA]</scope>
    <source>
        <strain evidence="5">GLS2T</strain>
    </source>
</reference>
<dbReference type="GO" id="GO:0016853">
    <property type="term" value="F:isomerase activity"/>
    <property type="evidence" value="ECO:0007669"/>
    <property type="project" value="UniProtKB-KW"/>
</dbReference>
<accession>A0ABY4D6X5</accession>
<evidence type="ECO:0000259" key="3">
    <source>
        <dbReference type="Pfam" id="PF02952"/>
    </source>
</evidence>
<organism evidence="4 5">
    <name type="scientific">Sphaerochaeta associata</name>
    <dbReference type="NCBI Taxonomy" id="1129264"/>
    <lineage>
        <taxon>Bacteria</taxon>
        <taxon>Pseudomonadati</taxon>
        <taxon>Spirochaetota</taxon>
        <taxon>Spirochaetia</taxon>
        <taxon>Spirochaetales</taxon>
        <taxon>Sphaerochaetaceae</taxon>
        <taxon>Sphaerochaeta</taxon>
    </lineage>
</organism>
<dbReference type="EMBL" id="CP094929">
    <property type="protein sequence ID" value="UOM49615.1"/>
    <property type="molecule type" value="Genomic_DNA"/>
</dbReference>
<dbReference type="PANTHER" id="PTHR36120">
    <property type="entry name" value="FUCOSE ISOMERASE"/>
    <property type="match status" value="1"/>
</dbReference>
<evidence type="ECO:0000256" key="2">
    <source>
        <dbReference type="ARBA" id="ARBA00023277"/>
    </source>
</evidence>
<dbReference type="InterPro" id="IPR015888">
    <property type="entry name" value="Fuc_isomerase_C"/>
</dbReference>
<dbReference type="RefSeq" id="WP_244771009.1">
    <property type="nucleotide sequence ID" value="NZ_CP094929.1"/>
</dbReference>
<dbReference type="Pfam" id="PF02952">
    <property type="entry name" value="Fucose_iso_C"/>
    <property type="match status" value="1"/>
</dbReference>
<gene>
    <name evidence="4" type="ORF">MUG09_08610</name>
</gene>
<keyword evidence="2" id="KW-0119">Carbohydrate metabolism</keyword>
<evidence type="ECO:0000313" key="4">
    <source>
        <dbReference type="EMBL" id="UOM49615.1"/>
    </source>
</evidence>
<feature type="domain" description="L-fucose isomerase C-terminal" evidence="3">
    <location>
        <begin position="343"/>
        <end position="470"/>
    </location>
</feature>
<evidence type="ECO:0000256" key="1">
    <source>
        <dbReference type="ARBA" id="ARBA00023235"/>
    </source>
</evidence>
<keyword evidence="1 4" id="KW-0413">Isomerase</keyword>
<dbReference type="Proteomes" id="UP000829708">
    <property type="component" value="Chromosome"/>
</dbReference>
<keyword evidence="5" id="KW-1185">Reference proteome</keyword>
<dbReference type="SUPFAM" id="SSF53743">
    <property type="entry name" value="FucI/AraA N-terminal and middle domains"/>
    <property type="match status" value="1"/>
</dbReference>
<evidence type="ECO:0000313" key="5">
    <source>
        <dbReference type="Proteomes" id="UP000829708"/>
    </source>
</evidence>
<proteinExistence type="predicted"/>
<name>A0ABY4D6X5_9SPIR</name>
<protein>
    <submittedName>
        <fullName evidence="4">Fucose isomerase</fullName>
    </submittedName>
</protein>
<dbReference type="PANTHER" id="PTHR36120:SF1">
    <property type="entry name" value="L-FUCOSE ISOMERASE C-TERMINAL DOMAIN-CONTAINING PROTEIN"/>
    <property type="match status" value="1"/>
</dbReference>